<dbReference type="RefSeq" id="WP_138636355.1">
    <property type="nucleotide sequence ID" value="NZ_VCKZ01000063.1"/>
</dbReference>
<keyword evidence="3" id="KW-1185">Reference proteome</keyword>
<name>A0A5S4H4T8_9ACTN</name>
<dbReference type="InterPro" id="IPR010359">
    <property type="entry name" value="IrrE_HExxH"/>
</dbReference>
<dbReference type="OrthoDB" id="9794834at2"/>
<accession>A0A5S4H4T8</accession>
<gene>
    <name evidence="2" type="ORF">ETD96_11795</name>
</gene>
<dbReference type="PANTHER" id="PTHR43236:SF1">
    <property type="entry name" value="BLL7220 PROTEIN"/>
    <property type="match status" value="1"/>
</dbReference>
<dbReference type="Pfam" id="PF06114">
    <property type="entry name" value="Peptidase_M78"/>
    <property type="match status" value="1"/>
</dbReference>
<feature type="domain" description="IrrE N-terminal-like" evidence="1">
    <location>
        <begin position="66"/>
        <end position="144"/>
    </location>
</feature>
<dbReference type="Gene3D" id="1.10.10.2910">
    <property type="match status" value="1"/>
</dbReference>
<organism evidence="2 3">
    <name type="scientific">Actinomadura geliboluensis</name>
    <dbReference type="NCBI Taxonomy" id="882440"/>
    <lineage>
        <taxon>Bacteria</taxon>
        <taxon>Bacillati</taxon>
        <taxon>Actinomycetota</taxon>
        <taxon>Actinomycetes</taxon>
        <taxon>Streptosporangiales</taxon>
        <taxon>Thermomonosporaceae</taxon>
        <taxon>Actinomadura</taxon>
    </lineage>
</organism>
<evidence type="ECO:0000259" key="1">
    <source>
        <dbReference type="Pfam" id="PF06114"/>
    </source>
</evidence>
<dbReference type="Proteomes" id="UP000305238">
    <property type="component" value="Unassembled WGS sequence"/>
</dbReference>
<dbReference type="InterPro" id="IPR052345">
    <property type="entry name" value="Rad_response_metalloprotease"/>
</dbReference>
<dbReference type="AlphaFoldDB" id="A0A5S4H4T8"/>
<comment type="caution">
    <text evidence="2">The sequence shown here is derived from an EMBL/GenBank/DDBJ whole genome shotgun (WGS) entry which is preliminary data.</text>
</comment>
<evidence type="ECO:0000313" key="2">
    <source>
        <dbReference type="EMBL" id="TMR40255.1"/>
    </source>
</evidence>
<sequence length="316" mass="33718">MTWASAHGRAMIRAAHAHADLGMDQDEYIDVYRAVHRAGLELFAKPMDQLFGVYLPYVPGPRGTLSGVLLNLHRSPVDQRHSAAHELGHHVFGHGECAAEGTQVYQDTDPATWPTREKEAEAFAAWFLMPRKAVRKVIARLGVDKITTPDEVYQVALHLGTSYRGTLRHLPNLKLLSRGRAAAWTKLPRGKVRARAGGGLGADRQGEVWALGPASHGSRLHLTPGDRLVICSAGGSVIPSALPAGVRQQTAALVGGVGTGGLLELEMDGSAILVLDVDDDFSSAGPLQVDMGRSAGPWQVALAPVPGLRLGYNPPS</sequence>
<dbReference type="PANTHER" id="PTHR43236">
    <property type="entry name" value="ANTITOXIN HIGA1"/>
    <property type="match status" value="1"/>
</dbReference>
<evidence type="ECO:0000313" key="3">
    <source>
        <dbReference type="Proteomes" id="UP000305238"/>
    </source>
</evidence>
<reference evidence="2 3" key="1">
    <citation type="submission" date="2019-05" db="EMBL/GenBank/DDBJ databases">
        <title>Draft genome sequence of Actinomadura geliboluensis A8036.</title>
        <authorList>
            <person name="Saricaoglu S."/>
            <person name="Isik K."/>
        </authorList>
    </citation>
    <scope>NUCLEOTIDE SEQUENCE [LARGE SCALE GENOMIC DNA]</scope>
    <source>
        <strain evidence="2 3">A8036</strain>
    </source>
</reference>
<proteinExistence type="predicted"/>
<dbReference type="EMBL" id="VCKZ01000063">
    <property type="protein sequence ID" value="TMR40255.1"/>
    <property type="molecule type" value="Genomic_DNA"/>
</dbReference>
<protein>
    <submittedName>
        <fullName evidence="2">ImmA/IrrE family metallo-endopeptidase</fullName>
    </submittedName>
</protein>